<dbReference type="NCBIfam" id="TIGR00426">
    <property type="entry name" value="competence protein ComEA helix-hairpin-helix repeat region"/>
    <property type="match status" value="1"/>
</dbReference>
<name>A0A3S0AAQ9_9BACL</name>
<evidence type="ECO:0000313" key="3">
    <source>
        <dbReference type="EMBL" id="RTE08563.1"/>
    </source>
</evidence>
<feature type="domain" description="Helix-hairpin-helix DNA-binding motif class 1" evidence="2">
    <location>
        <begin position="124"/>
        <end position="143"/>
    </location>
</feature>
<dbReference type="GO" id="GO:0015628">
    <property type="term" value="P:protein secretion by the type II secretion system"/>
    <property type="evidence" value="ECO:0007669"/>
    <property type="project" value="TreeGrafter"/>
</dbReference>
<dbReference type="InterPro" id="IPR003583">
    <property type="entry name" value="Hlx-hairpin-Hlx_DNA-bd_motif"/>
</dbReference>
<dbReference type="InterPro" id="IPR010994">
    <property type="entry name" value="RuvA_2-like"/>
</dbReference>
<dbReference type="Proteomes" id="UP000276128">
    <property type="component" value="Unassembled WGS sequence"/>
</dbReference>
<dbReference type="Gene3D" id="1.10.150.320">
    <property type="entry name" value="Photosystem II 12 kDa extrinsic protein"/>
    <property type="match status" value="1"/>
</dbReference>
<keyword evidence="4" id="KW-1185">Reference proteome</keyword>
<comment type="caution">
    <text evidence="3">The sequence shown here is derived from an EMBL/GenBank/DDBJ whole genome shotgun (WGS) entry which is preliminary data.</text>
</comment>
<protein>
    <recommendedName>
        <fullName evidence="2">Helix-hairpin-helix DNA-binding motif class 1 domain-containing protein</fullName>
    </recommendedName>
</protein>
<dbReference type="AlphaFoldDB" id="A0A3S0AAQ9"/>
<feature type="region of interest" description="Disordered" evidence="1">
    <location>
        <begin position="1"/>
        <end position="84"/>
    </location>
</feature>
<evidence type="ECO:0000256" key="1">
    <source>
        <dbReference type="SAM" id="MobiDB-lite"/>
    </source>
</evidence>
<dbReference type="Pfam" id="PF12836">
    <property type="entry name" value="HHH_3"/>
    <property type="match status" value="1"/>
</dbReference>
<feature type="compositionally biased region" description="Low complexity" evidence="1">
    <location>
        <begin position="29"/>
        <end position="38"/>
    </location>
</feature>
<sequence>MQAALADQTGTAGQKAANVPRTAVSPATGAQQQGAALGESVGKARSEAKPGANAPAQETAPPLASPTPASPSIQPSPQSIAQSNLLDLNNATLEQLDSLPGVGPSKAKAILEYRNQKGKFKRLEELKEVKGIGDKIFEKLRPYLYVSGA</sequence>
<feature type="domain" description="Helix-hairpin-helix DNA-binding motif class 1" evidence="2">
    <location>
        <begin position="94"/>
        <end position="113"/>
    </location>
</feature>
<dbReference type="GO" id="GO:0003677">
    <property type="term" value="F:DNA binding"/>
    <property type="evidence" value="ECO:0007669"/>
    <property type="project" value="InterPro"/>
</dbReference>
<gene>
    <name evidence="3" type="ORF">EJQ19_16920</name>
</gene>
<dbReference type="PANTHER" id="PTHR21180:SF32">
    <property type="entry name" value="ENDONUCLEASE_EXONUCLEASE_PHOSPHATASE FAMILY DOMAIN-CONTAINING PROTEIN 1"/>
    <property type="match status" value="1"/>
</dbReference>
<organism evidence="3 4">
    <name type="scientific">Paenibacillus whitsoniae</name>
    <dbReference type="NCBI Taxonomy" id="2496558"/>
    <lineage>
        <taxon>Bacteria</taxon>
        <taxon>Bacillati</taxon>
        <taxon>Bacillota</taxon>
        <taxon>Bacilli</taxon>
        <taxon>Bacillales</taxon>
        <taxon>Paenibacillaceae</taxon>
        <taxon>Paenibacillus</taxon>
    </lineage>
</organism>
<dbReference type="InterPro" id="IPR004509">
    <property type="entry name" value="Competence_ComEA_HhH"/>
</dbReference>
<evidence type="ECO:0000313" key="4">
    <source>
        <dbReference type="Proteomes" id="UP000276128"/>
    </source>
</evidence>
<accession>A0A3S0AAQ9</accession>
<dbReference type="GO" id="GO:0006281">
    <property type="term" value="P:DNA repair"/>
    <property type="evidence" value="ECO:0007669"/>
    <property type="project" value="InterPro"/>
</dbReference>
<dbReference type="InterPro" id="IPR051675">
    <property type="entry name" value="Endo/Exo/Phosphatase_dom_1"/>
</dbReference>
<dbReference type="PANTHER" id="PTHR21180">
    <property type="entry name" value="ENDONUCLEASE/EXONUCLEASE/PHOSPHATASE FAMILY DOMAIN-CONTAINING PROTEIN 1"/>
    <property type="match status" value="1"/>
</dbReference>
<dbReference type="SUPFAM" id="SSF47781">
    <property type="entry name" value="RuvA domain 2-like"/>
    <property type="match status" value="1"/>
</dbReference>
<dbReference type="GO" id="GO:0015627">
    <property type="term" value="C:type II protein secretion system complex"/>
    <property type="evidence" value="ECO:0007669"/>
    <property type="project" value="TreeGrafter"/>
</dbReference>
<dbReference type="EMBL" id="RXHU01000049">
    <property type="protein sequence ID" value="RTE08563.1"/>
    <property type="molecule type" value="Genomic_DNA"/>
</dbReference>
<evidence type="ECO:0000259" key="2">
    <source>
        <dbReference type="SMART" id="SM00278"/>
    </source>
</evidence>
<feature type="compositionally biased region" description="Low complexity" evidence="1">
    <location>
        <begin position="70"/>
        <end position="83"/>
    </location>
</feature>
<dbReference type="OrthoDB" id="9790239at2"/>
<proteinExistence type="predicted"/>
<reference evidence="3 4" key="1">
    <citation type="submission" date="2018-12" db="EMBL/GenBank/DDBJ databases">
        <title>Bacillus ochoae sp. nov., Paenibacillus whitsoniae sp. nov., Paenibacillus spiritus sp. nov. Isolated from the Mars Exploration Rover during spacecraft assembly.</title>
        <authorList>
            <person name="Seuylemezian A."/>
            <person name="Vaishampayan P."/>
        </authorList>
    </citation>
    <scope>NUCLEOTIDE SEQUENCE [LARGE SCALE GENOMIC DNA]</scope>
    <source>
        <strain evidence="3 4">MER 54</strain>
    </source>
</reference>
<dbReference type="SMART" id="SM00278">
    <property type="entry name" value="HhH1"/>
    <property type="match status" value="2"/>
</dbReference>